<dbReference type="CDD" id="cd04480">
    <property type="entry name" value="RPA1_DBD_A_like"/>
    <property type="match status" value="1"/>
</dbReference>
<dbReference type="InterPro" id="IPR012340">
    <property type="entry name" value="NA-bd_OB-fold"/>
</dbReference>
<dbReference type="Proteomes" id="UP000030689">
    <property type="component" value="Unassembled WGS sequence"/>
</dbReference>
<evidence type="ECO:0000259" key="1">
    <source>
        <dbReference type="Pfam" id="PF02721"/>
    </source>
</evidence>
<dbReference type="Pfam" id="PF02721">
    <property type="entry name" value="DUF223"/>
    <property type="match status" value="1"/>
</dbReference>
<dbReference type="AlphaFoldDB" id="V4KYN4"/>
<dbReference type="SUPFAM" id="SSF50249">
    <property type="entry name" value="Nucleic acid-binding proteins"/>
    <property type="match status" value="1"/>
</dbReference>
<evidence type="ECO:0000313" key="3">
    <source>
        <dbReference type="Proteomes" id="UP000030689"/>
    </source>
</evidence>
<dbReference type="EMBL" id="KI517464">
    <property type="protein sequence ID" value="ESQ43075.1"/>
    <property type="molecule type" value="Genomic_DNA"/>
</dbReference>
<sequence length="154" mass="18427">MSAEILNNNREYLTLDQLNRKRSYRRTVVRLIRKWEARNLKRNNELIGINFILLDEKNNTIQGSVHHSLLEKFADQLCEGNLIEVCNFNLQDCNKNYKISDHKFMIRLTERTKIASVRQQFCQIAHEKFRLKNYEDLVKLKDTSEDLYGTFLIF</sequence>
<dbReference type="InterPro" id="IPR003871">
    <property type="entry name" value="RFA1B/D_OB_1st"/>
</dbReference>
<feature type="domain" description="Replication protein A 70 kDa DNA-binding subunit B/D first OB fold" evidence="1">
    <location>
        <begin position="15"/>
        <end position="115"/>
    </location>
</feature>
<organism evidence="2 3">
    <name type="scientific">Eutrema salsugineum</name>
    <name type="common">Saltwater cress</name>
    <name type="synonym">Sisymbrium salsugineum</name>
    <dbReference type="NCBI Taxonomy" id="72664"/>
    <lineage>
        <taxon>Eukaryota</taxon>
        <taxon>Viridiplantae</taxon>
        <taxon>Streptophyta</taxon>
        <taxon>Embryophyta</taxon>
        <taxon>Tracheophyta</taxon>
        <taxon>Spermatophyta</taxon>
        <taxon>Magnoliopsida</taxon>
        <taxon>eudicotyledons</taxon>
        <taxon>Gunneridae</taxon>
        <taxon>Pentapetalae</taxon>
        <taxon>rosids</taxon>
        <taxon>malvids</taxon>
        <taxon>Brassicales</taxon>
        <taxon>Brassicaceae</taxon>
        <taxon>Eutremeae</taxon>
        <taxon>Eutrema</taxon>
    </lineage>
</organism>
<reference evidence="2 3" key="1">
    <citation type="journal article" date="2013" name="Front. Plant Sci.">
        <title>The Reference Genome of the Halophytic Plant Eutrema salsugineum.</title>
        <authorList>
            <person name="Yang R."/>
            <person name="Jarvis D.E."/>
            <person name="Chen H."/>
            <person name="Beilstein M.A."/>
            <person name="Grimwood J."/>
            <person name="Jenkins J."/>
            <person name="Shu S."/>
            <person name="Prochnik S."/>
            <person name="Xin M."/>
            <person name="Ma C."/>
            <person name="Schmutz J."/>
            <person name="Wing R.A."/>
            <person name="Mitchell-Olds T."/>
            <person name="Schumaker K.S."/>
            <person name="Wang X."/>
        </authorList>
    </citation>
    <scope>NUCLEOTIDE SEQUENCE [LARGE SCALE GENOMIC DNA]</scope>
</reference>
<dbReference type="PANTHER" id="PTHR47165">
    <property type="entry name" value="OS03G0429900 PROTEIN"/>
    <property type="match status" value="1"/>
</dbReference>
<dbReference type="STRING" id="72664.V4KYN4"/>
<proteinExistence type="predicted"/>
<dbReference type="PANTHER" id="PTHR47165:SF4">
    <property type="entry name" value="OS03G0429900 PROTEIN"/>
    <property type="match status" value="1"/>
</dbReference>
<protein>
    <recommendedName>
        <fullName evidence="1">Replication protein A 70 kDa DNA-binding subunit B/D first OB fold domain-containing protein</fullName>
    </recommendedName>
</protein>
<keyword evidence="3" id="KW-1185">Reference proteome</keyword>
<dbReference type="KEGG" id="eus:EUTSA_v10016010mg"/>
<evidence type="ECO:0000313" key="2">
    <source>
        <dbReference type="EMBL" id="ESQ43075.1"/>
    </source>
</evidence>
<dbReference type="Gene3D" id="2.40.50.140">
    <property type="entry name" value="Nucleic acid-binding proteins"/>
    <property type="match status" value="1"/>
</dbReference>
<accession>V4KYN4</accession>
<gene>
    <name evidence="2" type="ORF">EUTSA_v10016010mg</name>
</gene>
<name>V4KYN4_EUTSA</name>
<dbReference type="OMA" id="RLECSRI"/>
<dbReference type="Gramene" id="ESQ43075">
    <property type="protein sequence ID" value="ESQ43075"/>
    <property type="gene ID" value="EUTSA_v10016010mg"/>
</dbReference>